<dbReference type="InterPro" id="IPR011545">
    <property type="entry name" value="DEAD/DEAH_box_helicase_dom"/>
</dbReference>
<evidence type="ECO:0000259" key="12">
    <source>
        <dbReference type="PROSITE" id="PS51193"/>
    </source>
</evidence>
<keyword evidence="2" id="KW-0408">Iron</keyword>
<keyword evidence="5" id="KW-0378">Hydrolase</keyword>
<dbReference type="Pfam" id="PF00270">
    <property type="entry name" value="DEAD"/>
    <property type="match status" value="1"/>
</dbReference>
<comment type="similarity">
    <text evidence="8">Belongs to the helicase family. DinG subfamily.</text>
</comment>
<keyword evidence="2" id="KW-0411">Iron-sulfur</keyword>
<accession>A0A1Y6D3V3</accession>
<keyword evidence="6" id="KW-0067">ATP-binding</keyword>
<dbReference type="SMART" id="SM00488">
    <property type="entry name" value="DEXDc2"/>
    <property type="match status" value="1"/>
</dbReference>
<feature type="domain" description="Helicase ATP-binding" evidence="12">
    <location>
        <begin position="13"/>
        <end position="274"/>
    </location>
</feature>
<dbReference type="AlphaFoldDB" id="A0A1Y6D3V3"/>
<dbReference type="Proteomes" id="UP000192923">
    <property type="component" value="Unassembled WGS sequence"/>
</dbReference>
<dbReference type="STRING" id="1760988.SAMN02949497_2888"/>
<dbReference type="EC" id="5.6.2.3" evidence="9"/>
<dbReference type="Gene3D" id="3.40.50.300">
    <property type="entry name" value="P-loop containing nucleotide triphosphate hydrolases"/>
    <property type="match status" value="2"/>
</dbReference>
<evidence type="ECO:0000313" key="14">
    <source>
        <dbReference type="Proteomes" id="UP000192923"/>
    </source>
</evidence>
<dbReference type="GO" id="GO:0003676">
    <property type="term" value="F:nucleic acid binding"/>
    <property type="evidence" value="ECO:0007669"/>
    <property type="project" value="InterPro"/>
</dbReference>
<name>A0A1Y6D3V3_9GAMM</name>
<organism evidence="13 14">
    <name type="scientific">Methylomagnum ishizawai</name>
    <dbReference type="NCBI Taxonomy" id="1760988"/>
    <lineage>
        <taxon>Bacteria</taxon>
        <taxon>Pseudomonadati</taxon>
        <taxon>Pseudomonadota</taxon>
        <taxon>Gammaproteobacteria</taxon>
        <taxon>Methylococcales</taxon>
        <taxon>Methylococcaceae</taxon>
        <taxon>Methylomagnum</taxon>
    </lineage>
</organism>
<keyword evidence="2" id="KW-0004">4Fe-4S</keyword>
<dbReference type="InterPro" id="IPR045028">
    <property type="entry name" value="DinG/Rad3-like"/>
</dbReference>
<keyword evidence="7" id="KW-0234">DNA repair</keyword>
<keyword evidence="2" id="KW-0479">Metal-binding</keyword>
<evidence type="ECO:0000256" key="8">
    <source>
        <dbReference type="ARBA" id="ARBA00038058"/>
    </source>
</evidence>
<comment type="catalytic activity">
    <reaction evidence="10">
        <text>ATP + H2O = ADP + phosphate + H(+)</text>
        <dbReference type="Rhea" id="RHEA:13065"/>
        <dbReference type="ChEBI" id="CHEBI:15377"/>
        <dbReference type="ChEBI" id="CHEBI:15378"/>
        <dbReference type="ChEBI" id="CHEBI:30616"/>
        <dbReference type="ChEBI" id="CHEBI:43474"/>
        <dbReference type="ChEBI" id="CHEBI:456216"/>
        <dbReference type="EC" id="5.6.2.3"/>
    </reaction>
</comment>
<evidence type="ECO:0000256" key="6">
    <source>
        <dbReference type="ARBA" id="ARBA00022840"/>
    </source>
</evidence>
<dbReference type="InterPro" id="IPR006554">
    <property type="entry name" value="Helicase-like_DEXD_c2"/>
</dbReference>
<proteinExistence type="inferred from homology"/>
<dbReference type="PANTHER" id="PTHR11472">
    <property type="entry name" value="DNA REPAIR DEAD HELICASE RAD3/XP-D SUBFAMILY MEMBER"/>
    <property type="match status" value="1"/>
</dbReference>
<gene>
    <name evidence="13" type="ORF">SAMN02949497_2888</name>
</gene>
<dbReference type="GO" id="GO:0016818">
    <property type="term" value="F:hydrolase activity, acting on acid anhydrides, in phosphorus-containing anhydrides"/>
    <property type="evidence" value="ECO:0007669"/>
    <property type="project" value="InterPro"/>
</dbReference>
<evidence type="ECO:0000256" key="1">
    <source>
        <dbReference type="ARBA" id="ARBA00001966"/>
    </source>
</evidence>
<keyword evidence="4" id="KW-0227">DNA damage</keyword>
<dbReference type="InterPro" id="IPR027417">
    <property type="entry name" value="P-loop_NTPase"/>
</dbReference>
<dbReference type="GO" id="GO:0043139">
    <property type="term" value="F:5'-3' DNA helicase activity"/>
    <property type="evidence" value="ECO:0007669"/>
    <property type="project" value="UniProtKB-EC"/>
</dbReference>
<dbReference type="GO" id="GO:0005524">
    <property type="term" value="F:ATP binding"/>
    <property type="evidence" value="ECO:0007669"/>
    <property type="project" value="UniProtKB-KW"/>
</dbReference>
<comment type="cofactor">
    <cofactor evidence="1">
        <name>[4Fe-4S] cluster</name>
        <dbReference type="ChEBI" id="CHEBI:49883"/>
    </cofactor>
</comment>
<keyword evidence="3" id="KW-0547">Nucleotide-binding</keyword>
<protein>
    <recommendedName>
        <fullName evidence="9">DNA 5'-3' helicase</fullName>
        <ecNumber evidence="9">5.6.2.3</ecNumber>
    </recommendedName>
</protein>
<dbReference type="Pfam" id="PF13307">
    <property type="entry name" value="Helicase_C_2"/>
    <property type="match status" value="1"/>
</dbReference>
<evidence type="ECO:0000256" key="9">
    <source>
        <dbReference type="ARBA" id="ARBA00044969"/>
    </source>
</evidence>
<evidence type="ECO:0000256" key="10">
    <source>
        <dbReference type="ARBA" id="ARBA00048954"/>
    </source>
</evidence>
<evidence type="ECO:0000259" key="11">
    <source>
        <dbReference type="PROSITE" id="PS51192"/>
    </source>
</evidence>
<dbReference type="PROSITE" id="PS51192">
    <property type="entry name" value="HELICASE_ATP_BIND_1"/>
    <property type="match status" value="1"/>
</dbReference>
<dbReference type="SUPFAM" id="SSF52540">
    <property type="entry name" value="P-loop containing nucleoside triphosphate hydrolases"/>
    <property type="match status" value="1"/>
</dbReference>
<dbReference type="GO" id="GO:0006281">
    <property type="term" value="P:DNA repair"/>
    <property type="evidence" value="ECO:0007669"/>
    <property type="project" value="UniProtKB-KW"/>
</dbReference>
<dbReference type="PROSITE" id="PS51193">
    <property type="entry name" value="HELICASE_ATP_BIND_2"/>
    <property type="match status" value="1"/>
</dbReference>
<evidence type="ECO:0000256" key="3">
    <source>
        <dbReference type="ARBA" id="ARBA00022741"/>
    </source>
</evidence>
<dbReference type="SMART" id="SM00487">
    <property type="entry name" value="DEXDc"/>
    <property type="match status" value="1"/>
</dbReference>
<evidence type="ECO:0000256" key="2">
    <source>
        <dbReference type="ARBA" id="ARBA00022485"/>
    </source>
</evidence>
<reference evidence="13 14" key="1">
    <citation type="submission" date="2016-12" db="EMBL/GenBank/DDBJ databases">
        <authorList>
            <person name="Song W.-J."/>
            <person name="Kurnit D.M."/>
        </authorList>
    </citation>
    <scope>NUCLEOTIDE SEQUENCE [LARGE SCALE GENOMIC DNA]</scope>
    <source>
        <strain evidence="13 14">175</strain>
    </source>
</reference>
<sequence>MHDFHSLFGPDGLLVQRLPGFESRPAQLEMAEAVAATLEQGGNLVAEAGTGTGKTLAYLIPVLLSGKKAIISTATKTLQDQLYRKDLPLVRHALGLPFQAVLLKGRANYLCIYRLQTTLGFKSGYGPADAATLEAIRRWAKHTQTGDIAEAVDVPESSPLWAAATSTVDNCLGSECPQYAECHLVKARRAALEADVVVINHHLLWADWTLRNDGFGELLPNVQAIVVDEAHQFLESSTQFLGLSVTSRQFTELADDITAEWIKDARDVPALQDEADWLHRQTEDLRLALGVETTRREAWHRVADDPLVKEIIGGLFMQLGQLADLLKPLAVRGKGLESCYKRCFEIGSRLDAFLDDNENTDGGDTVRWFETRKRAFSLNRTPLTVADEFGKFRQYSQAAWVFASATLTVGGDFGHFIHQCGLQEAECKAWDSPFDYQRQSLLYLPPGLPDPGTQGYTQAVIRAAVPVLRASRGRAFLLFTSHQALAEAAKRLPEYFDYPLFIQGSQPKSTLLELFKRAGNGILLGTASFWEGVDVQGPALSCVIIDKLPFASPGDPVLSARLESLKKTGANPFMSYQLPTAILALKQGVGRLIRNQTDRGVLVLCDPRLVGRSYGEEFLDSLPDMPRSHALADVERFFATP</sequence>
<keyword evidence="13" id="KW-0347">Helicase</keyword>
<dbReference type="InterPro" id="IPR014001">
    <property type="entry name" value="Helicase_ATP-bd"/>
</dbReference>
<evidence type="ECO:0000256" key="5">
    <source>
        <dbReference type="ARBA" id="ARBA00022801"/>
    </source>
</evidence>
<dbReference type="InterPro" id="IPR006555">
    <property type="entry name" value="ATP-dep_Helicase_C"/>
</dbReference>
<dbReference type="RefSeq" id="WP_085213819.1">
    <property type="nucleotide sequence ID" value="NZ_FXAM01000001.1"/>
</dbReference>
<evidence type="ECO:0000256" key="7">
    <source>
        <dbReference type="ARBA" id="ARBA00023204"/>
    </source>
</evidence>
<dbReference type="GO" id="GO:0051539">
    <property type="term" value="F:4 iron, 4 sulfur cluster binding"/>
    <property type="evidence" value="ECO:0007669"/>
    <property type="project" value="UniProtKB-KW"/>
</dbReference>
<dbReference type="SMART" id="SM00491">
    <property type="entry name" value="HELICc2"/>
    <property type="match status" value="1"/>
</dbReference>
<dbReference type="InterPro" id="IPR014013">
    <property type="entry name" value="Helic_SF1/SF2_ATP-bd_DinG/Rad3"/>
</dbReference>
<dbReference type="OrthoDB" id="9805194at2"/>
<evidence type="ECO:0000256" key="4">
    <source>
        <dbReference type="ARBA" id="ARBA00022763"/>
    </source>
</evidence>
<evidence type="ECO:0000313" key="13">
    <source>
        <dbReference type="EMBL" id="SMF95523.1"/>
    </source>
</evidence>
<dbReference type="EMBL" id="FXAM01000001">
    <property type="protein sequence ID" value="SMF95523.1"/>
    <property type="molecule type" value="Genomic_DNA"/>
</dbReference>
<feature type="domain" description="Helicase ATP-binding" evidence="11">
    <location>
        <begin position="35"/>
        <end position="265"/>
    </location>
</feature>
<keyword evidence="14" id="KW-1185">Reference proteome</keyword>
<dbReference type="PANTHER" id="PTHR11472:SF34">
    <property type="entry name" value="REGULATOR OF TELOMERE ELONGATION HELICASE 1"/>
    <property type="match status" value="1"/>
</dbReference>